<comment type="caution">
    <text evidence="2">The sequence shown here is derived from an EMBL/GenBank/DDBJ whole genome shotgun (WGS) entry which is preliminary data.</text>
</comment>
<evidence type="ECO:0000313" key="2">
    <source>
        <dbReference type="EMBL" id="MFC4336137.1"/>
    </source>
</evidence>
<sequence>MTDLEAPVPYDATAERRSWNELPRAAKDVVRREIGGEPVAVSRAGGGFTAGFAGLVTGPRRTLFVKVGQADMPYVFDCCRREAVLNPALPEGVPAPRLLFAEEADDWIVLGFEPVEGKALKLPLSETDWEQLLKSWAVAAERLEPRPPGMELLEPMEPDFLRHWSRSPTVRFEPAMRRADELAELESTVHEALAVDAVTHGDLRPDNMILGDDGAWICDWTTMVAAAPWFDTACLLILAEGDGLDADAMFWAHPTSRGVSGGQLDAVLAGIIGYYLVKSETPPFASGSSYIRPHQRWNGVAGFHWLARRRGWS</sequence>
<reference evidence="3" key="1">
    <citation type="journal article" date="2019" name="Int. J. Syst. Evol. Microbiol.">
        <title>The Global Catalogue of Microorganisms (GCM) 10K type strain sequencing project: providing services to taxonomists for standard genome sequencing and annotation.</title>
        <authorList>
            <consortium name="The Broad Institute Genomics Platform"/>
            <consortium name="The Broad Institute Genome Sequencing Center for Infectious Disease"/>
            <person name="Wu L."/>
            <person name="Ma J."/>
        </authorList>
    </citation>
    <scope>NUCLEOTIDE SEQUENCE [LARGE SCALE GENOMIC DNA]</scope>
    <source>
        <strain evidence="3">IBRC-M 10908</strain>
    </source>
</reference>
<keyword evidence="3" id="KW-1185">Reference proteome</keyword>
<dbReference type="InterPro" id="IPR002575">
    <property type="entry name" value="Aminoglycoside_PTrfase"/>
</dbReference>
<organism evidence="2 3">
    <name type="scientific">Salininema proteolyticum</name>
    <dbReference type="NCBI Taxonomy" id="1607685"/>
    <lineage>
        <taxon>Bacteria</taxon>
        <taxon>Bacillati</taxon>
        <taxon>Actinomycetota</taxon>
        <taxon>Actinomycetes</taxon>
        <taxon>Glycomycetales</taxon>
        <taxon>Glycomycetaceae</taxon>
        <taxon>Salininema</taxon>
    </lineage>
</organism>
<dbReference type="Gene3D" id="3.90.1200.10">
    <property type="match status" value="1"/>
</dbReference>
<gene>
    <name evidence="2" type="ORF">ACFPET_13080</name>
</gene>
<proteinExistence type="predicted"/>
<dbReference type="InterPro" id="IPR011009">
    <property type="entry name" value="Kinase-like_dom_sf"/>
</dbReference>
<dbReference type="RefSeq" id="WP_380621666.1">
    <property type="nucleotide sequence ID" value="NZ_JBHSDK010000015.1"/>
</dbReference>
<name>A0ABV8U0K1_9ACTN</name>
<accession>A0ABV8U0K1</accession>
<protein>
    <submittedName>
        <fullName evidence="2">Phosphotransferase family protein</fullName>
    </submittedName>
</protein>
<dbReference type="SUPFAM" id="SSF56112">
    <property type="entry name" value="Protein kinase-like (PK-like)"/>
    <property type="match status" value="1"/>
</dbReference>
<evidence type="ECO:0000313" key="3">
    <source>
        <dbReference type="Proteomes" id="UP001595823"/>
    </source>
</evidence>
<evidence type="ECO:0000259" key="1">
    <source>
        <dbReference type="Pfam" id="PF01636"/>
    </source>
</evidence>
<feature type="domain" description="Aminoglycoside phosphotransferase" evidence="1">
    <location>
        <begin position="83"/>
        <end position="251"/>
    </location>
</feature>
<dbReference type="Proteomes" id="UP001595823">
    <property type="component" value="Unassembled WGS sequence"/>
</dbReference>
<dbReference type="Pfam" id="PF01636">
    <property type="entry name" value="APH"/>
    <property type="match status" value="1"/>
</dbReference>
<dbReference type="EMBL" id="JBHSDK010000015">
    <property type="protein sequence ID" value="MFC4336137.1"/>
    <property type="molecule type" value="Genomic_DNA"/>
</dbReference>